<name>A0A803PSB5_CANSA</name>
<proteinExistence type="predicted"/>
<dbReference type="EnsemblPlants" id="evm.model.05.891">
    <property type="protein sequence ID" value="cds.evm.model.05.891"/>
    <property type="gene ID" value="evm.TU.05.891"/>
</dbReference>
<dbReference type="Gramene" id="evm.model.05.891">
    <property type="protein sequence ID" value="cds.evm.model.05.891"/>
    <property type="gene ID" value="evm.TU.05.891"/>
</dbReference>
<dbReference type="Proteomes" id="UP000596661">
    <property type="component" value="Chromosome 5"/>
</dbReference>
<dbReference type="EMBL" id="UZAU01000469">
    <property type="status" value="NOT_ANNOTATED_CDS"/>
    <property type="molecule type" value="Genomic_DNA"/>
</dbReference>
<organism evidence="1 2">
    <name type="scientific">Cannabis sativa</name>
    <name type="common">Hemp</name>
    <name type="synonym">Marijuana</name>
    <dbReference type="NCBI Taxonomy" id="3483"/>
    <lineage>
        <taxon>Eukaryota</taxon>
        <taxon>Viridiplantae</taxon>
        <taxon>Streptophyta</taxon>
        <taxon>Embryophyta</taxon>
        <taxon>Tracheophyta</taxon>
        <taxon>Spermatophyta</taxon>
        <taxon>Magnoliopsida</taxon>
        <taxon>eudicotyledons</taxon>
        <taxon>Gunneridae</taxon>
        <taxon>Pentapetalae</taxon>
        <taxon>rosids</taxon>
        <taxon>fabids</taxon>
        <taxon>Rosales</taxon>
        <taxon>Cannabaceae</taxon>
        <taxon>Cannabis</taxon>
    </lineage>
</organism>
<protein>
    <submittedName>
        <fullName evidence="1">Uncharacterized protein</fullName>
    </submittedName>
</protein>
<evidence type="ECO:0000313" key="2">
    <source>
        <dbReference type="Proteomes" id="UP000596661"/>
    </source>
</evidence>
<evidence type="ECO:0000313" key="1">
    <source>
        <dbReference type="EnsemblPlants" id="cds.evm.model.05.891"/>
    </source>
</evidence>
<reference evidence="1" key="1">
    <citation type="submission" date="2018-11" db="EMBL/GenBank/DDBJ databases">
        <authorList>
            <person name="Grassa J C."/>
        </authorList>
    </citation>
    <scope>NUCLEOTIDE SEQUENCE [LARGE SCALE GENOMIC DNA]</scope>
</reference>
<dbReference type="AlphaFoldDB" id="A0A803PSB5"/>
<keyword evidence="2" id="KW-1185">Reference proteome</keyword>
<sequence>MRKAKKERVKKKIVRSWTQGPLSRSDARSWLLLDGLEEFTPNTLSMGQLGRITDHLIQKLCYKRHSLTPHIGCQAFVEGLYINFCPGENGGIKAFLTAESTMACLHKNPFSSSRALLISPSICIVAESRSTAPMRGFQEGYLHRKTGTCGALESMASRIPRSRSGVPCGDYRSDDHAFSSTMPGKLGQGISEPTTGEPHVDLGEDIELARLKEAVGQAILKAHQVEFNYRNREVNDLIRRFNERIIGRGQNLIRNPLKLSLINSSDRDYGQVNNGKTIQLGPSSKRIDLPLPKDGQILRNIPYDKSSQPLAPRGVGGRQDILIVDASQIASIVMLLHEIFENKLF</sequence>
<reference evidence="1" key="2">
    <citation type="submission" date="2021-03" db="UniProtKB">
        <authorList>
            <consortium name="EnsemblPlants"/>
        </authorList>
    </citation>
    <scope>IDENTIFICATION</scope>
</reference>
<accession>A0A803PSB5</accession>